<evidence type="ECO:0000313" key="2">
    <source>
        <dbReference type="Proteomes" id="UP000238823"/>
    </source>
</evidence>
<evidence type="ECO:0000313" key="1">
    <source>
        <dbReference type="EMBL" id="PRQ08676.1"/>
    </source>
</evidence>
<proteinExistence type="predicted"/>
<organism evidence="1 2">
    <name type="scientific">Enhygromyxa salina</name>
    <dbReference type="NCBI Taxonomy" id="215803"/>
    <lineage>
        <taxon>Bacteria</taxon>
        <taxon>Pseudomonadati</taxon>
        <taxon>Myxococcota</taxon>
        <taxon>Polyangia</taxon>
        <taxon>Nannocystales</taxon>
        <taxon>Nannocystaceae</taxon>
        <taxon>Enhygromyxa</taxon>
    </lineage>
</organism>
<dbReference type="Proteomes" id="UP000238823">
    <property type="component" value="Unassembled WGS sequence"/>
</dbReference>
<dbReference type="OrthoDB" id="5481098at2"/>
<dbReference type="InterPro" id="IPR010272">
    <property type="entry name" value="T6SS_TssF"/>
</dbReference>
<dbReference type="PANTHER" id="PTHR35370:SF1">
    <property type="entry name" value="TYPE VI SECRETION SYSTEM COMPONENT TSSF1"/>
    <property type="match status" value="1"/>
</dbReference>
<reference evidence="1 2" key="1">
    <citation type="submission" date="2018-03" db="EMBL/GenBank/DDBJ databases">
        <title>Draft Genome Sequences of the Obligatory Marine Myxobacteria Enhygromyxa salina SWB007.</title>
        <authorList>
            <person name="Poehlein A."/>
            <person name="Moghaddam J.A."/>
            <person name="Harms H."/>
            <person name="Alanjari M."/>
            <person name="Koenig G.M."/>
            <person name="Daniel R."/>
            <person name="Schaeberle T.F."/>
        </authorList>
    </citation>
    <scope>NUCLEOTIDE SEQUENCE [LARGE SCALE GENOMIC DNA]</scope>
    <source>
        <strain evidence="1 2">SWB007</strain>
    </source>
</reference>
<dbReference type="PANTHER" id="PTHR35370">
    <property type="entry name" value="CYTOPLASMIC PROTEIN-RELATED-RELATED"/>
    <property type="match status" value="1"/>
</dbReference>
<sequence length="546" mass="61451">MMGTNFHAEYLRELQALDDFLARRRGAERFVEPEDPDVRRLMESLAFFSARTREAATAQLRGAIHRVAHGLLDEFVDAQPARAMLQALPSPRLTEPARLPRGSRVRLETIDGAVGQFSTMREVTIRPLEIDRAELQLRGSGYRVLLRLRAHGPIAEIAEPLSIHIDHLGDYEISRQLLGHLVDHLDRVGVVYGDPPGPSEPGQPCTFSFGTPTHQGAAAMEHSLRSQQRAGAIAKIREFLHFPSKELCVNLQLAKPARPWRQAWLCLDFDEWPEGQVVNRDMFRLFMVPIENLFTEPAEPIKCDGTRTRYPITSWSVDADVRFHSIVEVQQELPTGMDVILPGHLSSSNESWELELDDEHGAPQLLLSLPSAFMEPRIVMVRARWYQPRFDEAAFGKLDAKLHSRHLEGVGLRVHGGLAPSRTSPLHSDPSAMLHVLSRRSKRILSREDIVKMMTVLGADAHSYYGEIAGDLRHVEAYDEPADIRSGAGVQHVYQVRCAEVAPERRGLLDDYLRCLGVLLDEWSNNPARVVKDEPTRRTRRGSAAP</sequence>
<accession>A0A2S9YUA6</accession>
<name>A0A2S9YUA6_9BACT</name>
<protein>
    <submittedName>
        <fullName evidence="1">Uncharacterized protein</fullName>
    </submittedName>
</protein>
<dbReference type="AlphaFoldDB" id="A0A2S9YUA6"/>
<dbReference type="Pfam" id="PF05947">
    <property type="entry name" value="T6SS_TssF"/>
    <property type="match status" value="1"/>
</dbReference>
<comment type="caution">
    <text evidence="1">The sequence shown here is derived from an EMBL/GenBank/DDBJ whole genome shotgun (WGS) entry which is preliminary data.</text>
</comment>
<dbReference type="EMBL" id="PVNL01000038">
    <property type="protein sequence ID" value="PRQ08676.1"/>
    <property type="molecule type" value="Genomic_DNA"/>
</dbReference>
<gene>
    <name evidence="1" type="ORF">ENSA7_16210</name>
</gene>